<proteinExistence type="predicted"/>
<evidence type="ECO:0000313" key="2">
    <source>
        <dbReference type="EMBL" id="QDR73601.1"/>
    </source>
</evidence>
<protein>
    <submittedName>
        <fullName evidence="2">Uncharacterized protein</fullName>
    </submittedName>
</protein>
<feature type="compositionally biased region" description="Polar residues" evidence="1">
    <location>
        <begin position="213"/>
        <end position="225"/>
    </location>
</feature>
<evidence type="ECO:0000256" key="1">
    <source>
        <dbReference type="SAM" id="MobiDB-lite"/>
    </source>
</evidence>
<dbReference type="Proteomes" id="UP000316394">
    <property type="component" value="Plasmid unnamed"/>
</dbReference>
<keyword evidence="2" id="KW-0614">Plasmid</keyword>
<name>A0A517D8C3_LIMRT</name>
<organism evidence="2 3">
    <name type="scientific">Limosilactobacillus reuteri</name>
    <name type="common">Lactobacillus reuteri</name>
    <dbReference type="NCBI Taxonomy" id="1598"/>
    <lineage>
        <taxon>Bacteria</taxon>
        <taxon>Bacillati</taxon>
        <taxon>Bacillota</taxon>
        <taxon>Bacilli</taxon>
        <taxon>Lactobacillales</taxon>
        <taxon>Lactobacillaceae</taxon>
        <taxon>Limosilactobacillus</taxon>
    </lineage>
</organism>
<sequence length="261" mass="29913">MEKNIRFIAVDGDMRDVKEFLDRSDNYVELDKDIFSRRMDPYFMQRQSRSGVKHAFPVHHWVGQLQSQPRVIVNHSQGDYKFIDATIINQEEYRSAKKEHRLVFPMKVRLYADDKDADLLLSAKSGDTLVIDGYFHPYYANKDGNDQNGILAGYVQIEQFYLDKSTSVRKLIHEKFAEKPKQDSNSKLADLVNNATPEQKAALLQMLQGKNAPVQNQSATRSAQPQPAEPSHVTNDQPQAKKNHYEGITDDALKNAINQDF</sequence>
<gene>
    <name evidence="2" type="ORF">FOD75_10920</name>
</gene>
<evidence type="ECO:0000313" key="3">
    <source>
        <dbReference type="Proteomes" id="UP000316394"/>
    </source>
</evidence>
<reference evidence="2 3" key="1">
    <citation type="submission" date="2019-07" db="EMBL/GenBank/DDBJ databases">
        <title>Gastrointestinal microbiota of Peromyscus leucopus, the white-footed mouse.</title>
        <authorList>
            <person name="Milovic A."/>
            <person name="Bassam K."/>
            <person name="Barbour A.G."/>
        </authorList>
    </citation>
    <scope>NUCLEOTIDE SEQUENCE [LARGE SCALE GENOMIC DNA]</scope>
    <source>
        <strain evidence="2 3">LL7</strain>
        <plasmid evidence="2 3">unnamed</plasmid>
    </source>
</reference>
<geneLocation type="plasmid" evidence="2 3">
    <name>unnamed</name>
</geneLocation>
<dbReference type="EMBL" id="CP041677">
    <property type="protein sequence ID" value="QDR73601.1"/>
    <property type="molecule type" value="Genomic_DNA"/>
</dbReference>
<accession>A0A517D8C3</accession>
<dbReference type="RefSeq" id="WP_144227916.1">
    <property type="nucleotide sequence ID" value="NZ_CP041677.1"/>
</dbReference>
<dbReference type="AlphaFoldDB" id="A0A517D8C3"/>
<feature type="region of interest" description="Disordered" evidence="1">
    <location>
        <begin position="212"/>
        <end position="250"/>
    </location>
</feature>